<dbReference type="InterPro" id="IPR003400">
    <property type="entry name" value="ExbD"/>
</dbReference>
<evidence type="ECO:0000256" key="5">
    <source>
        <dbReference type="ARBA" id="ARBA00022989"/>
    </source>
</evidence>
<name>A0AAW9RHF5_9GAMM</name>
<dbReference type="EMBL" id="JAZHOG010000007">
    <property type="protein sequence ID" value="MEJ8568290.1"/>
    <property type="molecule type" value="Genomic_DNA"/>
</dbReference>
<dbReference type="GO" id="GO:0022857">
    <property type="term" value="F:transmembrane transporter activity"/>
    <property type="evidence" value="ECO:0007669"/>
    <property type="project" value="InterPro"/>
</dbReference>
<gene>
    <name evidence="9" type="ORF">V3330_11695</name>
</gene>
<comment type="caution">
    <text evidence="9">The sequence shown here is derived from an EMBL/GenBank/DDBJ whole genome shotgun (WGS) entry which is preliminary data.</text>
</comment>
<dbReference type="RefSeq" id="WP_354695611.1">
    <property type="nucleotide sequence ID" value="NZ_JAZHOG010000007.1"/>
</dbReference>
<dbReference type="PANTHER" id="PTHR30558:SF3">
    <property type="entry name" value="BIOPOLYMER TRANSPORT PROTEIN EXBD-RELATED"/>
    <property type="match status" value="1"/>
</dbReference>
<feature type="transmembrane region" description="Helical" evidence="8">
    <location>
        <begin position="12"/>
        <end position="31"/>
    </location>
</feature>
<dbReference type="PANTHER" id="PTHR30558">
    <property type="entry name" value="EXBD MEMBRANE COMPONENT OF PMF-DRIVEN MACROMOLECULE IMPORT SYSTEM"/>
    <property type="match status" value="1"/>
</dbReference>
<reference evidence="9 10" key="1">
    <citation type="submission" date="2024-02" db="EMBL/GenBank/DDBJ databases">
        <title>A novel Wenzhouxiangellaceae bacterium, isolated from coastal sediments.</title>
        <authorList>
            <person name="Du Z.-J."/>
            <person name="Ye Y.-Q."/>
            <person name="Zhang X.-Y."/>
        </authorList>
    </citation>
    <scope>NUCLEOTIDE SEQUENCE [LARGE SCALE GENOMIC DNA]</scope>
    <source>
        <strain evidence="9 10">CH-27</strain>
    </source>
</reference>
<keyword evidence="5 8" id="KW-1133">Transmembrane helix</keyword>
<sequence length="141" mass="15636">MKLRSQSLEEPTIDLTSLIDVVFLLLIFFMVSTTFERQAALKIDLPEASEVEAPRDLPERLELVIDATGRMYLNERQLIDSSDATLAAAFSEAVGENRDLPLILRADRETPHHYVVTAMDVAARLGFTNLSIAADRSSGTD</sequence>
<evidence type="ECO:0000313" key="9">
    <source>
        <dbReference type="EMBL" id="MEJ8568290.1"/>
    </source>
</evidence>
<evidence type="ECO:0000256" key="7">
    <source>
        <dbReference type="RuleBase" id="RU003879"/>
    </source>
</evidence>
<evidence type="ECO:0000256" key="1">
    <source>
        <dbReference type="ARBA" id="ARBA00004162"/>
    </source>
</evidence>
<comment type="similarity">
    <text evidence="2 7">Belongs to the ExbD/TolR family.</text>
</comment>
<accession>A0AAW9RHF5</accession>
<organism evidence="9 10">
    <name type="scientific">Elongatibacter sediminis</name>
    <dbReference type="NCBI Taxonomy" id="3119006"/>
    <lineage>
        <taxon>Bacteria</taxon>
        <taxon>Pseudomonadati</taxon>
        <taxon>Pseudomonadota</taxon>
        <taxon>Gammaproteobacteria</taxon>
        <taxon>Chromatiales</taxon>
        <taxon>Wenzhouxiangellaceae</taxon>
        <taxon>Elongatibacter</taxon>
    </lineage>
</organism>
<evidence type="ECO:0000256" key="2">
    <source>
        <dbReference type="ARBA" id="ARBA00005811"/>
    </source>
</evidence>
<evidence type="ECO:0000256" key="8">
    <source>
        <dbReference type="SAM" id="Phobius"/>
    </source>
</evidence>
<dbReference type="GO" id="GO:0005886">
    <property type="term" value="C:plasma membrane"/>
    <property type="evidence" value="ECO:0007669"/>
    <property type="project" value="UniProtKB-SubCell"/>
</dbReference>
<comment type="subcellular location">
    <subcellularLocation>
        <location evidence="1">Cell membrane</location>
        <topology evidence="1">Single-pass membrane protein</topology>
    </subcellularLocation>
    <subcellularLocation>
        <location evidence="7">Cell membrane</location>
        <topology evidence="7">Single-pass type II membrane protein</topology>
    </subcellularLocation>
</comment>
<evidence type="ECO:0000256" key="3">
    <source>
        <dbReference type="ARBA" id="ARBA00022475"/>
    </source>
</evidence>
<proteinExistence type="inferred from homology"/>
<evidence type="ECO:0000256" key="6">
    <source>
        <dbReference type="ARBA" id="ARBA00023136"/>
    </source>
</evidence>
<evidence type="ECO:0000256" key="4">
    <source>
        <dbReference type="ARBA" id="ARBA00022692"/>
    </source>
</evidence>
<dbReference type="Gene3D" id="3.30.420.270">
    <property type="match status" value="1"/>
</dbReference>
<dbReference type="Proteomes" id="UP001359886">
    <property type="component" value="Unassembled WGS sequence"/>
</dbReference>
<dbReference type="GO" id="GO:0015031">
    <property type="term" value="P:protein transport"/>
    <property type="evidence" value="ECO:0007669"/>
    <property type="project" value="UniProtKB-KW"/>
</dbReference>
<evidence type="ECO:0000313" key="10">
    <source>
        <dbReference type="Proteomes" id="UP001359886"/>
    </source>
</evidence>
<keyword evidence="7" id="KW-0813">Transport</keyword>
<dbReference type="Pfam" id="PF02472">
    <property type="entry name" value="ExbD"/>
    <property type="match status" value="1"/>
</dbReference>
<keyword evidence="6 8" id="KW-0472">Membrane</keyword>
<dbReference type="AlphaFoldDB" id="A0AAW9RHF5"/>
<keyword evidence="3" id="KW-1003">Cell membrane</keyword>
<keyword evidence="4 7" id="KW-0812">Transmembrane</keyword>
<keyword evidence="7" id="KW-0653">Protein transport</keyword>
<keyword evidence="10" id="KW-1185">Reference proteome</keyword>
<protein>
    <submittedName>
        <fullName evidence="9">Biopolymer transporter ExbD</fullName>
    </submittedName>
</protein>